<gene>
    <name evidence="1" type="ORF">JG688_00008589</name>
</gene>
<sequence length="490" mass="54654">MSDSLFAPQLTKSKFTPKQVASFYFKPLLAEQGIPTGLQICKACGKTRKHAPKTGYTNLVSHVRSDHPRFEVEMEAASTAATGTLIPWVRQKASNRYVWIDWVVKGNLPFAFVEMEATRKYSNLAPVCEETITHAMELITKAVEKNIGEELPEDFGVILDDCTFGSEHYMAVYGCYKRNGACCCPHLSMAPMINGPDDCLNAETHMAALASFLPFFDKNLSNVKFLVGDYCAVNKRLARIMGVSLVGCANHRLNLAVRSFLSPYEDDLDQVQLLMKHLRTIKQAAKLRNLCEFLSADDEDLADVLPTPAVHRKLKALKEQLSDVESVLKTLQCDDLNLLGARDLLDGLLEIQPSFSNCLEPNADIVHSPDFESGVVKVLSGQVKRLSRGERSALQPLKMAAKPSAPAPEPAKMGFADRIVKKRKTESTPCAYELLDVIPPTSNIVERLFSSARMVLRYERNRLSPFTLEMILFLRVNETYWDVTTVDACI</sequence>
<evidence type="ECO:0000313" key="1">
    <source>
        <dbReference type="EMBL" id="KAG6962440.1"/>
    </source>
</evidence>
<keyword evidence="2" id="KW-1185">Reference proteome</keyword>
<evidence type="ECO:0000313" key="2">
    <source>
        <dbReference type="Proteomes" id="UP000709295"/>
    </source>
</evidence>
<proteinExistence type="predicted"/>
<dbReference type="AlphaFoldDB" id="A0A8J5M798"/>
<protein>
    <recommendedName>
        <fullName evidence="3">BED-type domain-containing protein</fullName>
    </recommendedName>
</protein>
<comment type="caution">
    <text evidence="1">The sequence shown here is derived from an EMBL/GenBank/DDBJ whole genome shotgun (WGS) entry which is preliminary data.</text>
</comment>
<organism evidence="1 2">
    <name type="scientific">Phytophthora aleatoria</name>
    <dbReference type="NCBI Taxonomy" id="2496075"/>
    <lineage>
        <taxon>Eukaryota</taxon>
        <taxon>Sar</taxon>
        <taxon>Stramenopiles</taxon>
        <taxon>Oomycota</taxon>
        <taxon>Peronosporomycetes</taxon>
        <taxon>Peronosporales</taxon>
        <taxon>Peronosporaceae</taxon>
        <taxon>Phytophthora</taxon>
    </lineage>
</organism>
<accession>A0A8J5M798</accession>
<reference evidence="1" key="1">
    <citation type="submission" date="2021-01" db="EMBL/GenBank/DDBJ databases">
        <title>Phytophthora aleatoria, a newly-described species from Pinus radiata is distinct from Phytophthora cactorum isolates based on comparative genomics.</title>
        <authorList>
            <person name="Mcdougal R."/>
            <person name="Panda P."/>
            <person name="Williams N."/>
            <person name="Studholme D.J."/>
        </authorList>
    </citation>
    <scope>NUCLEOTIDE SEQUENCE</scope>
    <source>
        <strain evidence="1">NZFS 4037</strain>
    </source>
</reference>
<dbReference type="EMBL" id="JAENGY010000460">
    <property type="protein sequence ID" value="KAG6962440.1"/>
    <property type="molecule type" value="Genomic_DNA"/>
</dbReference>
<name>A0A8J5M798_9STRA</name>
<dbReference type="Proteomes" id="UP000709295">
    <property type="component" value="Unassembled WGS sequence"/>
</dbReference>
<dbReference type="PANTHER" id="PTHR40866">
    <property type="entry name" value="BED-TYPE DOMAIN-CONTAINING PROTEIN"/>
    <property type="match status" value="1"/>
</dbReference>
<dbReference type="PANTHER" id="PTHR40866:SF1">
    <property type="entry name" value="BED-TYPE DOMAIN-CONTAINING PROTEIN"/>
    <property type="match status" value="1"/>
</dbReference>
<evidence type="ECO:0008006" key="3">
    <source>
        <dbReference type="Google" id="ProtNLM"/>
    </source>
</evidence>